<dbReference type="InterPro" id="IPR004526">
    <property type="entry name" value="Glu-tRNA-synth_arc/euk"/>
</dbReference>
<dbReference type="Gene3D" id="1.20.1050.130">
    <property type="match status" value="1"/>
</dbReference>
<dbReference type="EC" id="6.1.1.17" evidence="3"/>
<comment type="caution">
    <text evidence="16">The sequence shown here is derived from an EMBL/GenBank/DDBJ whole genome shotgun (WGS) entry which is preliminary data.</text>
</comment>
<dbReference type="FunFam" id="3.90.800.10:FF:000001">
    <property type="entry name" value="Glutamine--tRNA ligase"/>
    <property type="match status" value="1"/>
</dbReference>
<dbReference type="InterPro" id="IPR050132">
    <property type="entry name" value="Gln/Glu-tRNA_Ligase"/>
</dbReference>
<dbReference type="Pfam" id="PF20974">
    <property type="entry name" value="tRNA-synt_1c_C2"/>
    <property type="match status" value="1"/>
</dbReference>
<protein>
    <recommendedName>
        <fullName evidence="3">glutamate--tRNA ligase</fullName>
        <ecNumber evidence="3">6.1.1.17</ecNumber>
    </recommendedName>
    <alternativeName>
        <fullName evidence="11">Glutamyl-tRNA synthetase</fullName>
    </alternativeName>
</protein>
<evidence type="ECO:0000256" key="6">
    <source>
        <dbReference type="ARBA" id="ARBA00022598"/>
    </source>
</evidence>
<evidence type="ECO:0000256" key="10">
    <source>
        <dbReference type="ARBA" id="ARBA00023146"/>
    </source>
</evidence>
<comment type="similarity">
    <text evidence="2">Belongs to the class-I aminoacyl-tRNA synthetase family. Glutamate--tRNA ligase type 2 subfamily.</text>
</comment>
<sequence>MSLTLSTGHSPFPYAALALAVQAGKQIVWDQDATQPTIDGIVGEDAIIDALAAGSASPASDSASAALAANLARATAFPDIVAALDALDDRLALRTYLVGRDLGPADWRLWGVIKGNLKLIGALKSGRHAHLARWFAHIDALPAVQEAVASLASAKSTKARTNKTAAGFALGLEGAEMGKVKTRFPPEPSGYLHIGHAKAALLNQYFARMYQGEMGVRFDDTNPTKETAEFEDTILEDLKLLGVEVSTSSVTHTSDYFPQLVELCEKAIKEGKAYADDTEQMRMRQERFDGVASVHRDDDPASSLARFEDMKAGTEEGSRWCIRAKISVDDNNKAMRDPVIYRVNLLPHHRTGTTYKAYPTYDFACPIVDSLEGVTHALRTNEYRDRNPQYQWMITALGLREVRIWDFSRLNFIYTLLSKRKLHWFVNEKLVRGWDDPRFPTVRGIRRRGMTVEALRQFMLAQGPSQAIVSLEWDTIWAMNKKIIDPIAPRFWAVEEADLVPASIINFPGEAAEVKVLPRHKKNAEVGEKRSIYWKHILLEQVDAHAVSEGEETTLMDWGNAIVKRKVEEGGKVTSVELELHLEGDVKKTKLKTTWLSASPDNTLAPPAGIDADLALVPTTLLDFDYLITKKKMEEGDDVKDFVTPQTEFRVPALADGNVRTLNKGDIIQFERKGYYIYDGEGADGRREFIHIPDGRAAGIASKAAVEEPKKAGKAKGDAKSKPAPKADKKAAKNAEAAAATKKAAAAKTDAPGTVAGVDSVTSMYKAEKIYGDDLMLAPGEASNMYEAEKVYEA</sequence>
<dbReference type="GO" id="GO:0017102">
    <property type="term" value="C:methionyl glutamyl tRNA synthetase complex"/>
    <property type="evidence" value="ECO:0007669"/>
    <property type="project" value="TreeGrafter"/>
</dbReference>
<dbReference type="Pfam" id="PF00749">
    <property type="entry name" value="tRNA-synt_1c"/>
    <property type="match status" value="1"/>
</dbReference>
<evidence type="ECO:0000256" key="7">
    <source>
        <dbReference type="ARBA" id="ARBA00022741"/>
    </source>
</evidence>
<organism evidence="16 17">
    <name type="scientific">Schizophyllum amplum</name>
    <dbReference type="NCBI Taxonomy" id="97359"/>
    <lineage>
        <taxon>Eukaryota</taxon>
        <taxon>Fungi</taxon>
        <taxon>Dikarya</taxon>
        <taxon>Basidiomycota</taxon>
        <taxon>Agaricomycotina</taxon>
        <taxon>Agaricomycetes</taxon>
        <taxon>Agaricomycetidae</taxon>
        <taxon>Agaricales</taxon>
        <taxon>Schizophyllaceae</taxon>
        <taxon>Schizophyllum</taxon>
    </lineage>
</organism>
<evidence type="ECO:0000256" key="12">
    <source>
        <dbReference type="ARBA" id="ARBA00048351"/>
    </source>
</evidence>
<dbReference type="InterPro" id="IPR020059">
    <property type="entry name" value="Glu/Gln-tRNA-synth_Ib_codon-bd"/>
</dbReference>
<dbReference type="Gene3D" id="2.40.240.10">
    <property type="entry name" value="Ribosomal Protein L25, Chain P"/>
    <property type="match status" value="1"/>
</dbReference>
<keyword evidence="8 13" id="KW-0067">ATP-binding</keyword>
<dbReference type="HAMAP" id="MF_02076">
    <property type="entry name" value="Glu_tRNA_synth_type2"/>
    <property type="match status" value="1"/>
</dbReference>
<dbReference type="Gene3D" id="3.90.800.10">
    <property type="entry name" value="Glutamyl-tRNA Synthetase, Domain 3"/>
    <property type="match status" value="1"/>
</dbReference>
<dbReference type="InterPro" id="IPR020061">
    <property type="entry name" value="Glu_tRNA_lig_a-bdl"/>
</dbReference>
<dbReference type="GO" id="GO:0005524">
    <property type="term" value="F:ATP binding"/>
    <property type="evidence" value="ECO:0007669"/>
    <property type="project" value="UniProtKB-KW"/>
</dbReference>
<dbReference type="Proteomes" id="UP000320762">
    <property type="component" value="Unassembled WGS sequence"/>
</dbReference>
<evidence type="ECO:0000256" key="5">
    <source>
        <dbReference type="ARBA" id="ARBA00022553"/>
    </source>
</evidence>
<reference evidence="16 17" key="1">
    <citation type="journal article" date="2019" name="New Phytol.">
        <title>Comparative genomics reveals unique wood-decay strategies and fruiting body development in the Schizophyllaceae.</title>
        <authorList>
            <person name="Almasi E."/>
            <person name="Sahu N."/>
            <person name="Krizsan K."/>
            <person name="Balint B."/>
            <person name="Kovacs G.M."/>
            <person name="Kiss B."/>
            <person name="Cseklye J."/>
            <person name="Drula E."/>
            <person name="Henrissat B."/>
            <person name="Nagy I."/>
            <person name="Chovatia M."/>
            <person name="Adam C."/>
            <person name="LaButti K."/>
            <person name="Lipzen A."/>
            <person name="Riley R."/>
            <person name="Grigoriev I.V."/>
            <person name="Nagy L.G."/>
        </authorList>
    </citation>
    <scope>NUCLEOTIDE SEQUENCE [LARGE SCALE GENOMIC DNA]</scope>
    <source>
        <strain evidence="16 17">NL-1724</strain>
    </source>
</reference>
<evidence type="ECO:0000259" key="15">
    <source>
        <dbReference type="PROSITE" id="PS50405"/>
    </source>
</evidence>
<gene>
    <name evidence="16" type="ORF">BD626DRAFT_474027</name>
</gene>
<dbReference type="PROSITE" id="PS50405">
    <property type="entry name" value="GST_CTER"/>
    <property type="match status" value="1"/>
</dbReference>
<dbReference type="FunFam" id="2.40.240.10:FF:000004">
    <property type="entry name" value="Glutamyl-tRNA synthetase, cytoplasmic"/>
    <property type="match status" value="1"/>
</dbReference>
<evidence type="ECO:0000256" key="13">
    <source>
        <dbReference type="RuleBase" id="RU363037"/>
    </source>
</evidence>
<evidence type="ECO:0000256" key="4">
    <source>
        <dbReference type="ARBA" id="ARBA00022490"/>
    </source>
</evidence>
<keyword evidence="6 13" id="KW-0436">Ligase</keyword>
<dbReference type="InterPro" id="IPR000924">
    <property type="entry name" value="Glu/Gln-tRNA-synth"/>
</dbReference>
<evidence type="ECO:0000313" key="16">
    <source>
        <dbReference type="EMBL" id="TRM69431.1"/>
    </source>
</evidence>
<evidence type="ECO:0000256" key="11">
    <source>
        <dbReference type="ARBA" id="ARBA00030865"/>
    </source>
</evidence>
<comment type="subcellular location">
    <subcellularLocation>
        <location evidence="1">Cytoplasm</location>
    </subcellularLocation>
</comment>
<dbReference type="InterPro" id="IPR020056">
    <property type="entry name" value="Rbsml_bL25/Gln-tRNA_synth_N"/>
</dbReference>
<dbReference type="InterPro" id="IPR014729">
    <property type="entry name" value="Rossmann-like_a/b/a_fold"/>
</dbReference>
<dbReference type="NCBIfam" id="TIGR00463">
    <property type="entry name" value="gltX_arch"/>
    <property type="match status" value="1"/>
</dbReference>
<keyword evidence="5" id="KW-0597">Phosphoprotein</keyword>
<dbReference type="SUPFAM" id="SSF47616">
    <property type="entry name" value="GST C-terminal domain-like"/>
    <property type="match status" value="1"/>
</dbReference>
<dbReference type="InterPro" id="IPR001412">
    <property type="entry name" value="aa-tRNA-synth_I_CS"/>
</dbReference>
<feature type="region of interest" description="Disordered" evidence="14">
    <location>
        <begin position="701"/>
        <end position="735"/>
    </location>
</feature>
<evidence type="ECO:0000256" key="3">
    <source>
        <dbReference type="ARBA" id="ARBA00012835"/>
    </source>
</evidence>
<evidence type="ECO:0000313" key="17">
    <source>
        <dbReference type="Proteomes" id="UP000320762"/>
    </source>
</evidence>
<dbReference type="InterPro" id="IPR010987">
    <property type="entry name" value="Glutathione-S-Trfase_C-like"/>
</dbReference>
<dbReference type="GO" id="GO:0006424">
    <property type="term" value="P:glutamyl-tRNA aminoacylation"/>
    <property type="evidence" value="ECO:0007669"/>
    <property type="project" value="InterPro"/>
</dbReference>
<dbReference type="Gene3D" id="1.10.1160.10">
    <property type="entry name" value="Glutamyl-trna Synthetase, Domain 2"/>
    <property type="match status" value="1"/>
</dbReference>
<dbReference type="Gene3D" id="3.40.50.620">
    <property type="entry name" value="HUPs"/>
    <property type="match status" value="1"/>
</dbReference>
<evidence type="ECO:0000256" key="9">
    <source>
        <dbReference type="ARBA" id="ARBA00022917"/>
    </source>
</evidence>
<dbReference type="FunFam" id="1.10.1160.10:FF:000001">
    <property type="entry name" value="Glutamine--tRNA ligase"/>
    <property type="match status" value="1"/>
</dbReference>
<evidence type="ECO:0000256" key="8">
    <source>
        <dbReference type="ARBA" id="ARBA00022840"/>
    </source>
</evidence>
<proteinExistence type="inferred from homology"/>
<evidence type="ECO:0000256" key="2">
    <source>
        <dbReference type="ARBA" id="ARBA00008927"/>
    </source>
</evidence>
<dbReference type="PANTHER" id="PTHR43097:SF5">
    <property type="entry name" value="GLUTAMATE--TRNA LIGASE"/>
    <property type="match status" value="1"/>
</dbReference>
<dbReference type="PANTHER" id="PTHR43097">
    <property type="entry name" value="GLUTAMINE-TRNA LIGASE"/>
    <property type="match status" value="1"/>
</dbReference>
<dbReference type="OrthoDB" id="10250478at2759"/>
<dbReference type="FunFam" id="3.40.50.620:FF:000037">
    <property type="entry name" value="Glutamine--tRNA ligase cytoplasmic"/>
    <property type="match status" value="1"/>
</dbReference>
<name>A0A550CXC5_9AGAR</name>
<dbReference type="SUPFAM" id="SSF50715">
    <property type="entry name" value="Ribosomal protein L25-like"/>
    <property type="match status" value="1"/>
</dbReference>
<feature type="domain" description="GST C-terminal" evidence="15">
    <location>
        <begin position="41"/>
        <end position="159"/>
    </location>
</feature>
<dbReference type="InterPro" id="IPR049437">
    <property type="entry name" value="tRNA-synt_1c_C2"/>
</dbReference>
<dbReference type="STRING" id="97359.A0A550CXC5"/>
<evidence type="ECO:0000256" key="14">
    <source>
        <dbReference type="SAM" id="MobiDB-lite"/>
    </source>
</evidence>
<dbReference type="GO" id="GO:0005829">
    <property type="term" value="C:cytosol"/>
    <property type="evidence" value="ECO:0007669"/>
    <property type="project" value="TreeGrafter"/>
</dbReference>
<keyword evidence="10 13" id="KW-0030">Aminoacyl-tRNA synthetase</keyword>
<dbReference type="InterPro" id="IPR011035">
    <property type="entry name" value="Ribosomal_bL25/Gln-tRNA_synth"/>
</dbReference>
<dbReference type="PRINTS" id="PR00987">
    <property type="entry name" value="TRNASYNTHGLU"/>
</dbReference>
<keyword evidence="4" id="KW-0963">Cytoplasm</keyword>
<comment type="catalytic activity">
    <reaction evidence="12">
        <text>tRNA(Glu) + L-glutamate + ATP = L-glutamyl-tRNA(Glu) + AMP + diphosphate</text>
        <dbReference type="Rhea" id="RHEA:23540"/>
        <dbReference type="Rhea" id="RHEA-COMP:9663"/>
        <dbReference type="Rhea" id="RHEA-COMP:9680"/>
        <dbReference type="ChEBI" id="CHEBI:29985"/>
        <dbReference type="ChEBI" id="CHEBI:30616"/>
        <dbReference type="ChEBI" id="CHEBI:33019"/>
        <dbReference type="ChEBI" id="CHEBI:78442"/>
        <dbReference type="ChEBI" id="CHEBI:78520"/>
        <dbReference type="ChEBI" id="CHEBI:456215"/>
        <dbReference type="EC" id="6.1.1.17"/>
    </reaction>
</comment>
<dbReference type="GO" id="GO:0004818">
    <property type="term" value="F:glutamate-tRNA ligase activity"/>
    <property type="evidence" value="ECO:0007669"/>
    <property type="project" value="UniProtKB-EC"/>
</dbReference>
<keyword evidence="9 13" id="KW-0648">Protein biosynthesis</keyword>
<dbReference type="EMBL" id="VDMD01000001">
    <property type="protein sequence ID" value="TRM69431.1"/>
    <property type="molecule type" value="Genomic_DNA"/>
</dbReference>
<dbReference type="SUPFAM" id="SSF52374">
    <property type="entry name" value="Nucleotidylyl transferase"/>
    <property type="match status" value="1"/>
</dbReference>
<dbReference type="PROSITE" id="PS00178">
    <property type="entry name" value="AA_TRNA_LIGASE_I"/>
    <property type="match status" value="1"/>
</dbReference>
<dbReference type="InterPro" id="IPR020058">
    <property type="entry name" value="Glu/Gln-tRNA-synth_Ib_cat-dom"/>
</dbReference>
<keyword evidence="7 13" id="KW-0547">Nucleotide-binding</keyword>
<dbReference type="AlphaFoldDB" id="A0A550CXC5"/>
<keyword evidence="17" id="KW-1185">Reference proteome</keyword>
<dbReference type="InterPro" id="IPR036282">
    <property type="entry name" value="Glutathione-S-Trfase_C_sf"/>
</dbReference>
<accession>A0A550CXC5</accession>
<evidence type="ECO:0000256" key="1">
    <source>
        <dbReference type="ARBA" id="ARBA00004496"/>
    </source>
</evidence>
<dbReference type="Pfam" id="PF03950">
    <property type="entry name" value="tRNA-synt_1c_C"/>
    <property type="match status" value="1"/>
</dbReference>
<feature type="compositionally biased region" description="Basic and acidic residues" evidence="14">
    <location>
        <begin position="705"/>
        <end position="733"/>
    </location>
</feature>